<dbReference type="HOGENOM" id="CLU_729086_0_0_9"/>
<evidence type="ECO:0000313" key="1">
    <source>
        <dbReference type="EMBL" id="EMZ36537.1"/>
    </source>
</evidence>
<sequence>MNHKNSLCRVVCFLLVLCGFISFKEAGRMQVQAADSEKKLYLEYLAKEEKRNKTNVFEEYQITGYKILDLNKDGKKELLYGYWSGGARSSGAICGIRKGKVKKLVDFGGSPQFYTVKGSKNQVVVGGANSAYEYAYSVFVVSANGLKEKDVYVRVYDDSDHMRVTKNEKEISRASFQAWEDKLAEIKPDDYKPVKPVEKSQHVRSEKEIYLKYLTRMKKSLLKKYSKSNIVVPLSDYYLEYKIMDLNGDGTKELLYTFQVNGFPGSDDPSYLQQKGRICTIQNGKVKQMWESDTSHAITFHTIKGSESEIVVDKYITGGIHHIEVYHVASAKLEKNASYIFGPIEGPELGYFRKDGTERVKDPFGKDDENLKYIELKRL</sequence>
<protein>
    <submittedName>
        <fullName evidence="1">Uncharacterized protein</fullName>
    </submittedName>
</protein>
<organism evidence="1 2">
    <name type="scientific">Eubacterium plexicaudatum ASF492</name>
    <dbReference type="NCBI Taxonomy" id="1235802"/>
    <lineage>
        <taxon>Bacteria</taxon>
        <taxon>Bacillati</taxon>
        <taxon>Bacillota</taxon>
        <taxon>Clostridia</taxon>
        <taxon>Eubacteriales</taxon>
        <taxon>Eubacteriaceae</taxon>
        <taxon>Eubacterium</taxon>
    </lineage>
</organism>
<accession>N2B4J1</accession>
<dbReference type="Proteomes" id="UP000012589">
    <property type="component" value="Unassembled WGS sequence"/>
</dbReference>
<evidence type="ECO:0000313" key="2">
    <source>
        <dbReference type="Proteomes" id="UP000012589"/>
    </source>
</evidence>
<reference evidence="1 2" key="1">
    <citation type="journal article" date="2014" name="Genome Announc.">
        <title>Draft genome sequences of the altered schaedler flora, a defined bacterial community from gnotobiotic mice.</title>
        <authorList>
            <person name="Wannemuehler M.J."/>
            <person name="Overstreet A.M."/>
            <person name="Ward D.V."/>
            <person name="Phillips G.J."/>
        </authorList>
    </citation>
    <scope>NUCLEOTIDE SEQUENCE [LARGE SCALE GENOMIC DNA]</scope>
    <source>
        <strain evidence="1 2">ASF492</strain>
    </source>
</reference>
<gene>
    <name evidence="1" type="ORF">C823_00905</name>
</gene>
<name>N2B4J1_9FIRM</name>
<dbReference type="AlphaFoldDB" id="N2B4J1"/>
<comment type="caution">
    <text evidence="1">The sequence shown here is derived from an EMBL/GenBank/DDBJ whole genome shotgun (WGS) entry which is preliminary data.</text>
</comment>
<dbReference type="EMBL" id="AQFT01000023">
    <property type="protein sequence ID" value="EMZ36537.1"/>
    <property type="molecule type" value="Genomic_DNA"/>
</dbReference>
<dbReference type="OrthoDB" id="1814867at2"/>
<keyword evidence="2" id="KW-1185">Reference proteome</keyword>
<dbReference type="PATRIC" id="fig|1235802.3.peg.971"/>
<proteinExistence type="predicted"/>